<dbReference type="EMBL" id="JAMZEC010000001">
    <property type="protein sequence ID" value="MCP2351147.1"/>
    <property type="molecule type" value="Genomic_DNA"/>
</dbReference>
<evidence type="ECO:0000256" key="1">
    <source>
        <dbReference type="ARBA" id="ARBA00022630"/>
    </source>
</evidence>
<dbReference type="Gene3D" id="3.40.50.150">
    <property type="entry name" value="Vaccinia Virus protein VP39"/>
    <property type="match status" value="1"/>
</dbReference>
<keyword evidence="8" id="KW-0808">Transferase</keyword>
<dbReference type="GO" id="GO:0008168">
    <property type="term" value="F:methyltransferase activity"/>
    <property type="evidence" value="ECO:0007669"/>
    <property type="project" value="UniProtKB-KW"/>
</dbReference>
<name>A0ABT1KBS5_9ACTN</name>
<evidence type="ECO:0000259" key="5">
    <source>
        <dbReference type="Pfam" id="PF00890"/>
    </source>
</evidence>
<accession>A0ABT1KBS5</accession>
<reference evidence="8 9" key="1">
    <citation type="submission" date="2022-06" db="EMBL/GenBank/DDBJ databases">
        <title>Sequencing the genomes of 1000 actinobacteria strains.</title>
        <authorList>
            <person name="Klenk H.-P."/>
        </authorList>
    </citation>
    <scope>NUCLEOTIDE SEQUENCE [LARGE SCALE GENOMIC DNA]</scope>
    <source>
        <strain evidence="8 9">DSM 44170</strain>
    </source>
</reference>
<evidence type="ECO:0000259" key="7">
    <source>
        <dbReference type="Pfam" id="PF13649"/>
    </source>
</evidence>
<evidence type="ECO:0000256" key="4">
    <source>
        <dbReference type="SAM" id="MobiDB-lite"/>
    </source>
</evidence>
<dbReference type="InterPro" id="IPR029063">
    <property type="entry name" value="SAM-dependent_MTases_sf"/>
</dbReference>
<evidence type="ECO:0000313" key="9">
    <source>
        <dbReference type="Proteomes" id="UP001320766"/>
    </source>
</evidence>
<gene>
    <name evidence="8" type="ORF">HD595_007269</name>
</gene>
<dbReference type="Gene3D" id="3.50.50.60">
    <property type="entry name" value="FAD/NAD(P)-binding domain"/>
    <property type="match status" value="3"/>
</dbReference>
<organism evidence="8 9">
    <name type="scientific">Nonomuraea roseoviolacea subsp. carminata</name>
    <dbReference type="NCBI Taxonomy" id="160689"/>
    <lineage>
        <taxon>Bacteria</taxon>
        <taxon>Bacillati</taxon>
        <taxon>Actinomycetota</taxon>
        <taxon>Actinomycetes</taxon>
        <taxon>Streptosporangiales</taxon>
        <taxon>Streptosporangiaceae</taxon>
        <taxon>Nonomuraea</taxon>
    </lineage>
</organism>
<feature type="region of interest" description="Disordered" evidence="4">
    <location>
        <begin position="99"/>
        <end position="178"/>
    </location>
</feature>
<dbReference type="InterPro" id="IPR003953">
    <property type="entry name" value="FAD-dep_OxRdtase_2_FAD-bd"/>
</dbReference>
<dbReference type="Proteomes" id="UP001320766">
    <property type="component" value="Unassembled WGS sequence"/>
</dbReference>
<dbReference type="SUPFAM" id="SSF51905">
    <property type="entry name" value="FAD/NAD(P)-binding domain"/>
    <property type="match status" value="1"/>
</dbReference>
<evidence type="ECO:0000256" key="2">
    <source>
        <dbReference type="ARBA" id="ARBA00023002"/>
    </source>
</evidence>
<dbReference type="PRINTS" id="PR00368">
    <property type="entry name" value="FADPNR"/>
</dbReference>
<protein>
    <submittedName>
        <fullName evidence="8">Thioredoxin reductase/trans-aconitate methyltransferase</fullName>
    </submittedName>
</protein>
<dbReference type="Pfam" id="PF13649">
    <property type="entry name" value="Methyltransf_25"/>
    <property type="match status" value="1"/>
</dbReference>
<dbReference type="SUPFAM" id="SSF53335">
    <property type="entry name" value="S-adenosyl-L-methionine-dependent methyltransferases"/>
    <property type="match status" value="1"/>
</dbReference>
<evidence type="ECO:0000259" key="6">
    <source>
        <dbReference type="Pfam" id="PF07992"/>
    </source>
</evidence>
<feature type="compositionally biased region" description="Basic and acidic residues" evidence="4">
    <location>
        <begin position="131"/>
        <end position="142"/>
    </location>
</feature>
<dbReference type="InterPro" id="IPR050097">
    <property type="entry name" value="Ferredoxin-NADP_redctase_2"/>
</dbReference>
<keyword evidence="1" id="KW-0285">Flavoprotein</keyword>
<feature type="compositionally biased region" description="Low complexity" evidence="4">
    <location>
        <begin position="99"/>
        <end position="128"/>
    </location>
</feature>
<sequence length="614" mass="64583">MTDDMADGMADEVYDVVVVGGGPAGLSGALALARARRSVLVVDAGEPRNAPARHMHNYLGRDATPPRDLLADGRDEVTRYGGEVVTGRVAHVARHDAVSAAPPSVGSPPMGSPSVGSPSVGSPSVGSPDDAGSRDTGIKEAAPHTAAPHETAPHAAAPHETEPHTAAAHEAGSRDGGFVVTLDGGRRVRARRLLVATGLTDELPDVPGLAERWGRDVLSCPYCHGWEVRDRRIGVLAGGPVATHLAHLWRQWSPHVLLLPLGEAPAPGSEEAEALAARGVVVVEEPVAAVEVSDDRLTGVRLVTGEVVELDVVVVGARLTARAEVLEPLGLKPVEIEMGGQVVGDRIPADHTGATAEPGVWVAGNVADAGAQVLTSAAAGLSAAAAINADLVAEDRRAAVEAYRRSMRTMFEREGWEERYRARPAIWSGRPNPQLVAEAADLVPGRALDVGSGEGADAVWLAGRGWRVTGTDISTTALERAAAHAAEAGVGERVEWVHADLREYVPDAGAYDLVSAQFMHLPGTERRELFARLAAAVAPGGTLLIVGHHPRDLRTTAHRMHFPDMMYTAEEVASGLEPDVWEVVTAEARPRAVVDPEGRDITIHDAVMVARRRP</sequence>
<dbReference type="CDD" id="cd02440">
    <property type="entry name" value="AdoMet_MTases"/>
    <property type="match status" value="1"/>
</dbReference>
<dbReference type="InterPro" id="IPR041698">
    <property type="entry name" value="Methyltransf_25"/>
</dbReference>
<feature type="domain" description="Methyltransferase" evidence="7">
    <location>
        <begin position="448"/>
        <end position="541"/>
    </location>
</feature>
<feature type="domain" description="FAD-dependent oxidoreductase 2 FAD-binding" evidence="5">
    <location>
        <begin position="15"/>
        <end position="48"/>
    </location>
</feature>
<comment type="catalytic activity">
    <reaction evidence="3">
        <text>[thioredoxin]-dithiol + NADP(+) = [thioredoxin]-disulfide + NADPH + H(+)</text>
        <dbReference type="Rhea" id="RHEA:20345"/>
        <dbReference type="Rhea" id="RHEA-COMP:10698"/>
        <dbReference type="Rhea" id="RHEA-COMP:10700"/>
        <dbReference type="ChEBI" id="CHEBI:15378"/>
        <dbReference type="ChEBI" id="CHEBI:29950"/>
        <dbReference type="ChEBI" id="CHEBI:50058"/>
        <dbReference type="ChEBI" id="CHEBI:57783"/>
        <dbReference type="ChEBI" id="CHEBI:58349"/>
        <dbReference type="EC" id="1.8.1.9"/>
    </reaction>
</comment>
<evidence type="ECO:0000313" key="8">
    <source>
        <dbReference type="EMBL" id="MCP2351147.1"/>
    </source>
</evidence>
<dbReference type="GO" id="GO:0032259">
    <property type="term" value="P:methylation"/>
    <property type="evidence" value="ECO:0007669"/>
    <property type="project" value="UniProtKB-KW"/>
</dbReference>
<proteinExistence type="predicted"/>
<keyword evidence="9" id="KW-1185">Reference proteome</keyword>
<keyword evidence="2" id="KW-0560">Oxidoreductase</keyword>
<feature type="domain" description="FAD/NAD(P)-binding" evidence="6">
    <location>
        <begin position="183"/>
        <end position="376"/>
    </location>
</feature>
<dbReference type="PANTHER" id="PTHR48105">
    <property type="entry name" value="THIOREDOXIN REDUCTASE 1-RELATED-RELATED"/>
    <property type="match status" value="1"/>
</dbReference>
<evidence type="ECO:0000256" key="3">
    <source>
        <dbReference type="ARBA" id="ARBA00048132"/>
    </source>
</evidence>
<dbReference type="InterPro" id="IPR023753">
    <property type="entry name" value="FAD/NAD-binding_dom"/>
</dbReference>
<keyword evidence="8" id="KW-0489">Methyltransferase</keyword>
<comment type="caution">
    <text evidence="8">The sequence shown here is derived from an EMBL/GenBank/DDBJ whole genome shotgun (WGS) entry which is preliminary data.</text>
</comment>
<dbReference type="Pfam" id="PF00890">
    <property type="entry name" value="FAD_binding_2"/>
    <property type="match status" value="1"/>
</dbReference>
<dbReference type="InterPro" id="IPR036188">
    <property type="entry name" value="FAD/NAD-bd_sf"/>
</dbReference>
<feature type="compositionally biased region" description="Low complexity" evidence="4">
    <location>
        <begin position="143"/>
        <end position="156"/>
    </location>
</feature>
<dbReference type="Pfam" id="PF07992">
    <property type="entry name" value="Pyr_redox_2"/>
    <property type="match status" value="1"/>
</dbReference>